<protein>
    <submittedName>
        <fullName evidence="1">Uncharacterized protein</fullName>
    </submittedName>
</protein>
<organism evidence="1 2">
    <name type="scientific">Taenia crassiceps</name>
    <dbReference type="NCBI Taxonomy" id="6207"/>
    <lineage>
        <taxon>Eukaryota</taxon>
        <taxon>Metazoa</taxon>
        <taxon>Spiralia</taxon>
        <taxon>Lophotrochozoa</taxon>
        <taxon>Platyhelminthes</taxon>
        <taxon>Cestoda</taxon>
        <taxon>Eucestoda</taxon>
        <taxon>Cyclophyllidea</taxon>
        <taxon>Taeniidae</taxon>
        <taxon>Taenia</taxon>
    </lineage>
</organism>
<evidence type="ECO:0000313" key="1">
    <source>
        <dbReference type="EMBL" id="KAL5107003.1"/>
    </source>
</evidence>
<proteinExistence type="predicted"/>
<reference evidence="1 2" key="1">
    <citation type="journal article" date="2022" name="Front. Cell. Infect. Microbiol.">
        <title>The Genomes of Two Strains of Taenia crassiceps the Animal Model for the Study of Human Cysticercosis.</title>
        <authorList>
            <person name="Bobes R.J."/>
            <person name="Estrada K."/>
            <person name="Rios-Valencia D.G."/>
            <person name="Calderon-Gallegos A."/>
            <person name="de la Torre P."/>
            <person name="Carrero J.C."/>
            <person name="Sanchez-Flores A."/>
            <person name="Laclette J.P."/>
        </authorList>
    </citation>
    <scope>NUCLEOTIDE SEQUENCE [LARGE SCALE GENOMIC DNA]</scope>
    <source>
        <strain evidence="1">WFUcys</strain>
    </source>
</reference>
<name>A0ABR4QCE3_9CEST</name>
<gene>
    <name evidence="1" type="ORF">TcWFU_007514</name>
</gene>
<dbReference type="Proteomes" id="UP001651158">
    <property type="component" value="Unassembled WGS sequence"/>
</dbReference>
<accession>A0ABR4QCE3</accession>
<comment type="caution">
    <text evidence="1">The sequence shown here is derived from an EMBL/GenBank/DDBJ whole genome shotgun (WGS) entry which is preliminary data.</text>
</comment>
<sequence length="137" mass="14944">MRGGGWDGLKWGGVGYASPVRSRGVACSGRLYGPRTSSCGWEAGVRGPWCRAHGTLKPTGREAMPYSQVTSSPFMVPRATTVEKRLQAAQLEFRSKWDSPQCIADAERGNLCESYALLYRSSSSVNRHAVDAVCEEK</sequence>
<evidence type="ECO:0000313" key="2">
    <source>
        <dbReference type="Proteomes" id="UP001651158"/>
    </source>
</evidence>
<dbReference type="EMBL" id="JAKROA010000005">
    <property type="protein sequence ID" value="KAL5107003.1"/>
    <property type="molecule type" value="Genomic_DNA"/>
</dbReference>
<keyword evidence="2" id="KW-1185">Reference proteome</keyword>